<evidence type="ECO:0000313" key="2">
    <source>
        <dbReference type="WBParaSite" id="ACRNAN_scaffold466.g29675.t1"/>
    </source>
</evidence>
<dbReference type="AlphaFoldDB" id="A0A914DXD0"/>
<keyword evidence="1" id="KW-1185">Reference proteome</keyword>
<reference evidence="2" key="1">
    <citation type="submission" date="2022-11" db="UniProtKB">
        <authorList>
            <consortium name="WormBaseParasite"/>
        </authorList>
    </citation>
    <scope>IDENTIFICATION</scope>
</reference>
<organism evidence="1 2">
    <name type="scientific">Acrobeloides nanus</name>
    <dbReference type="NCBI Taxonomy" id="290746"/>
    <lineage>
        <taxon>Eukaryota</taxon>
        <taxon>Metazoa</taxon>
        <taxon>Ecdysozoa</taxon>
        <taxon>Nematoda</taxon>
        <taxon>Chromadorea</taxon>
        <taxon>Rhabditida</taxon>
        <taxon>Tylenchina</taxon>
        <taxon>Cephalobomorpha</taxon>
        <taxon>Cephaloboidea</taxon>
        <taxon>Cephalobidae</taxon>
        <taxon>Acrobeloides</taxon>
    </lineage>
</organism>
<protein>
    <submittedName>
        <fullName evidence="2">Uncharacterized protein</fullName>
    </submittedName>
</protein>
<dbReference type="WBParaSite" id="ACRNAN_scaffold466.g29675.t1">
    <property type="protein sequence ID" value="ACRNAN_scaffold466.g29675.t1"/>
    <property type="gene ID" value="ACRNAN_scaffold466.g29675"/>
</dbReference>
<dbReference type="Proteomes" id="UP000887540">
    <property type="component" value="Unplaced"/>
</dbReference>
<sequence length="45" mass="5351">LFFWWGYLRCVATLPRMWNMFVQIVIDCWVHISEIAVDVLHATLG</sequence>
<accession>A0A914DXD0</accession>
<proteinExistence type="predicted"/>
<name>A0A914DXD0_9BILA</name>
<evidence type="ECO:0000313" key="1">
    <source>
        <dbReference type="Proteomes" id="UP000887540"/>
    </source>
</evidence>